<name>A0A0A9HJ14_ARUDO</name>
<accession>A0A0A9HJ14</accession>
<dbReference type="EMBL" id="GBRH01160786">
    <property type="protein sequence ID" value="JAE37110.1"/>
    <property type="molecule type" value="Transcribed_RNA"/>
</dbReference>
<proteinExistence type="predicted"/>
<sequence length="56" mass="6371">MLSSGEDWLRRSLKKHVLALTSLQRTIARLRSRIGWLQEGDANTSYFSHACTLPQA</sequence>
<reference evidence="1" key="1">
    <citation type="submission" date="2014-09" db="EMBL/GenBank/DDBJ databases">
        <authorList>
            <person name="Magalhaes I.L.F."/>
            <person name="Oliveira U."/>
            <person name="Santos F.R."/>
            <person name="Vidigal T.H.D.A."/>
            <person name="Brescovit A.D."/>
            <person name="Santos A.J."/>
        </authorList>
    </citation>
    <scope>NUCLEOTIDE SEQUENCE</scope>
    <source>
        <tissue evidence="1">Shoot tissue taken approximately 20 cm above the soil surface</tissue>
    </source>
</reference>
<evidence type="ECO:0000313" key="1">
    <source>
        <dbReference type="EMBL" id="JAE37110.1"/>
    </source>
</evidence>
<reference evidence="1" key="2">
    <citation type="journal article" date="2015" name="Data Brief">
        <title>Shoot transcriptome of the giant reed, Arundo donax.</title>
        <authorList>
            <person name="Barrero R.A."/>
            <person name="Guerrero F.D."/>
            <person name="Moolhuijzen P."/>
            <person name="Goolsby J.A."/>
            <person name="Tidwell J."/>
            <person name="Bellgard S.E."/>
            <person name="Bellgard M.I."/>
        </authorList>
    </citation>
    <scope>NUCLEOTIDE SEQUENCE</scope>
    <source>
        <tissue evidence="1">Shoot tissue taken approximately 20 cm above the soil surface</tissue>
    </source>
</reference>
<dbReference type="AlphaFoldDB" id="A0A0A9HJ14"/>
<protein>
    <submittedName>
        <fullName evidence="1">Uncharacterized protein</fullName>
    </submittedName>
</protein>
<organism evidence="1">
    <name type="scientific">Arundo donax</name>
    <name type="common">Giant reed</name>
    <name type="synonym">Donax arundinaceus</name>
    <dbReference type="NCBI Taxonomy" id="35708"/>
    <lineage>
        <taxon>Eukaryota</taxon>
        <taxon>Viridiplantae</taxon>
        <taxon>Streptophyta</taxon>
        <taxon>Embryophyta</taxon>
        <taxon>Tracheophyta</taxon>
        <taxon>Spermatophyta</taxon>
        <taxon>Magnoliopsida</taxon>
        <taxon>Liliopsida</taxon>
        <taxon>Poales</taxon>
        <taxon>Poaceae</taxon>
        <taxon>PACMAD clade</taxon>
        <taxon>Arundinoideae</taxon>
        <taxon>Arundineae</taxon>
        <taxon>Arundo</taxon>
    </lineage>
</organism>